<keyword evidence="7" id="KW-0472">Membrane</keyword>
<keyword evidence="3" id="KW-0808">Transferase</keyword>
<keyword evidence="10" id="KW-1185">Reference proteome</keyword>
<feature type="transmembrane region" description="Helical" evidence="7">
    <location>
        <begin position="358"/>
        <end position="375"/>
    </location>
</feature>
<dbReference type="Proteomes" id="UP000197468">
    <property type="component" value="Unassembled WGS sequence"/>
</dbReference>
<keyword evidence="4" id="KW-0418">Kinase</keyword>
<feature type="transmembrane region" description="Helical" evidence="7">
    <location>
        <begin position="66"/>
        <end position="84"/>
    </location>
</feature>
<evidence type="ECO:0000256" key="5">
    <source>
        <dbReference type="ARBA" id="ARBA00023012"/>
    </source>
</evidence>
<dbReference type="EC" id="2.7.13.3" evidence="2"/>
<dbReference type="SMART" id="SM00387">
    <property type="entry name" value="HATPase_c"/>
    <property type="match status" value="1"/>
</dbReference>
<gene>
    <name evidence="9" type="ORF">CDN99_07990</name>
</gene>
<dbReference type="InterPro" id="IPR003594">
    <property type="entry name" value="HATPase_dom"/>
</dbReference>
<dbReference type="EMBL" id="NIOF01000002">
    <property type="protein sequence ID" value="OWQ92266.1"/>
    <property type="molecule type" value="Genomic_DNA"/>
</dbReference>
<dbReference type="PANTHER" id="PTHR24421">
    <property type="entry name" value="NITRATE/NITRITE SENSOR PROTEIN NARX-RELATED"/>
    <property type="match status" value="1"/>
</dbReference>
<dbReference type="SUPFAM" id="SSF55874">
    <property type="entry name" value="ATPase domain of HSP90 chaperone/DNA topoisomerase II/histidine kinase"/>
    <property type="match status" value="1"/>
</dbReference>
<dbReference type="Pfam" id="PF02518">
    <property type="entry name" value="HATPase_c"/>
    <property type="match status" value="1"/>
</dbReference>
<evidence type="ECO:0000256" key="2">
    <source>
        <dbReference type="ARBA" id="ARBA00012438"/>
    </source>
</evidence>
<evidence type="ECO:0000256" key="7">
    <source>
        <dbReference type="SAM" id="Phobius"/>
    </source>
</evidence>
<dbReference type="InterPro" id="IPR036890">
    <property type="entry name" value="HATPase_C_sf"/>
</dbReference>
<comment type="catalytic activity">
    <reaction evidence="1">
        <text>ATP + protein L-histidine = ADP + protein N-phospho-L-histidine.</text>
        <dbReference type="EC" id="2.7.13.3"/>
    </reaction>
</comment>
<feature type="transmembrane region" description="Helical" evidence="7">
    <location>
        <begin position="324"/>
        <end position="346"/>
    </location>
</feature>
<feature type="transmembrane region" description="Helical" evidence="7">
    <location>
        <begin position="296"/>
        <end position="318"/>
    </location>
</feature>
<reference evidence="9 10" key="1">
    <citation type="journal article" date="2008" name="Int. J. Syst. Evol. Microbiol.">
        <title>Description of Roseateles aquatilis sp. nov. and Roseateles terrae sp. nov., in the class Betaproteobacteria, and emended description of the genus Roseateles.</title>
        <authorList>
            <person name="Gomila M."/>
            <person name="Bowien B."/>
            <person name="Falsen E."/>
            <person name="Moore E.R."/>
            <person name="Lalucat J."/>
        </authorList>
    </citation>
    <scope>NUCLEOTIDE SEQUENCE [LARGE SCALE GENOMIC DNA]</scope>
    <source>
        <strain evidence="9 10">CCUG 48205</strain>
    </source>
</reference>
<name>A0A246JHX9_9BURK</name>
<keyword evidence="7" id="KW-1133">Transmembrane helix</keyword>
<dbReference type="CDD" id="cd16917">
    <property type="entry name" value="HATPase_UhpB-NarQ-NarX-like"/>
    <property type="match status" value="1"/>
</dbReference>
<evidence type="ECO:0000256" key="6">
    <source>
        <dbReference type="SAM" id="MobiDB-lite"/>
    </source>
</evidence>
<evidence type="ECO:0000259" key="8">
    <source>
        <dbReference type="SMART" id="SM00387"/>
    </source>
</evidence>
<feature type="transmembrane region" description="Helical" evidence="7">
    <location>
        <begin position="450"/>
        <end position="471"/>
    </location>
</feature>
<feature type="transmembrane region" description="Helical" evidence="7">
    <location>
        <begin position="271"/>
        <end position="289"/>
    </location>
</feature>
<accession>A0A246JHX9</accession>
<proteinExistence type="predicted"/>
<dbReference type="InterPro" id="IPR050482">
    <property type="entry name" value="Sensor_HK_TwoCompSys"/>
</dbReference>
<feature type="domain" description="Histidine kinase/HSP90-like ATPase" evidence="8">
    <location>
        <begin position="620"/>
        <end position="719"/>
    </location>
</feature>
<feature type="transmembrane region" description="Helical" evidence="7">
    <location>
        <begin position="413"/>
        <end position="430"/>
    </location>
</feature>
<keyword evidence="7" id="KW-0812">Transmembrane</keyword>
<organism evidence="9 10">
    <name type="scientific">Roseateles aquatilis</name>
    <dbReference type="NCBI Taxonomy" id="431061"/>
    <lineage>
        <taxon>Bacteria</taxon>
        <taxon>Pseudomonadati</taxon>
        <taxon>Pseudomonadota</taxon>
        <taxon>Betaproteobacteria</taxon>
        <taxon>Burkholderiales</taxon>
        <taxon>Sphaerotilaceae</taxon>
        <taxon>Roseateles</taxon>
    </lineage>
</organism>
<evidence type="ECO:0000256" key="3">
    <source>
        <dbReference type="ARBA" id="ARBA00022679"/>
    </source>
</evidence>
<feature type="transmembrane region" description="Helical" evidence="7">
    <location>
        <begin position="387"/>
        <end position="406"/>
    </location>
</feature>
<evidence type="ECO:0000313" key="9">
    <source>
        <dbReference type="EMBL" id="OWQ92266.1"/>
    </source>
</evidence>
<evidence type="ECO:0000256" key="1">
    <source>
        <dbReference type="ARBA" id="ARBA00000085"/>
    </source>
</evidence>
<dbReference type="GO" id="GO:0004673">
    <property type="term" value="F:protein histidine kinase activity"/>
    <property type="evidence" value="ECO:0007669"/>
    <property type="project" value="UniProtKB-EC"/>
</dbReference>
<dbReference type="Gene3D" id="1.20.5.1930">
    <property type="match status" value="1"/>
</dbReference>
<dbReference type="GO" id="GO:0000160">
    <property type="term" value="P:phosphorelay signal transduction system"/>
    <property type="evidence" value="ECO:0007669"/>
    <property type="project" value="UniProtKB-KW"/>
</dbReference>
<protein>
    <recommendedName>
        <fullName evidence="2">histidine kinase</fullName>
        <ecNumber evidence="2">2.7.13.3</ecNumber>
    </recommendedName>
</protein>
<dbReference type="AlphaFoldDB" id="A0A246JHX9"/>
<evidence type="ECO:0000256" key="4">
    <source>
        <dbReference type="ARBA" id="ARBA00022777"/>
    </source>
</evidence>
<keyword evidence="5" id="KW-0902">Two-component regulatory system</keyword>
<dbReference type="Gene3D" id="3.30.565.10">
    <property type="entry name" value="Histidine kinase-like ATPase, C-terminal domain"/>
    <property type="match status" value="1"/>
</dbReference>
<evidence type="ECO:0000313" key="10">
    <source>
        <dbReference type="Proteomes" id="UP000197468"/>
    </source>
</evidence>
<sequence>MRGGPAEVPAQRRRRHASGRTMKQNFDTDTDIAGEGGTSETPAQARVASAVITHPRRHARPLSHSALLALLVTLMLLSVLWAAAGHAGLATSIPEVRNYQMREVAPDDVEARRMSGVLIDAHERLPLPTLVRADHHEALHNVHFEIDIDPYLEPADIFDPAREGDPLLPSSRPAKSLLITQAINGADLYLNGVWLDGYARSTTSARFMWFRPLVAALPRKLLRRDRRNIVTVEMTSWEPFFTLAPIYIGQAAQIAYIAETIDFIGGSLTDASKAFCLLAGLFMVGVWLANRADPAFGLIGMASLTWAMVYTLSLWVYMPASWRTFWLWSFYLCAGALNVMLVQFILRYVDRPPSRRATIALVGVSAGAAMIWPFAGKLVEWNLDMLWIWVLVPFQAWAVIGLALHVKRTRDAAGLLLLIAVLAAGLLILHDYNVLMRIVEWPVHTGSWSLLQLFTAPVYLTHLALPPLLIVMARVHLSKYRVSVEHVRQANIILAESLRRREMELAVSYDRQRDLERREAAQEERERIYTELHDGIGSRLVATIFSVREGVTERQQLERNLLDVLQGVRNVINETDSTEHREIQSILFDYCLNLDSLLSAPDFQVEYDIEDGRECVLLGELSKEVLRIVEESVANTLKYARASQVRITLHQSDTELVLIVKDNGDSIANATSAVRPFFGASTGHGLANMRQRTLRMGGTYHFERGARGATTTLTLPLARRPSGVNSNGARS</sequence>
<dbReference type="PANTHER" id="PTHR24421:SF10">
    <property type="entry name" value="NITRATE_NITRITE SENSOR PROTEIN NARQ"/>
    <property type="match status" value="1"/>
</dbReference>
<feature type="region of interest" description="Disordered" evidence="6">
    <location>
        <begin position="1"/>
        <end position="41"/>
    </location>
</feature>
<comment type="caution">
    <text evidence="9">The sequence shown here is derived from an EMBL/GenBank/DDBJ whole genome shotgun (WGS) entry which is preliminary data.</text>
</comment>